<dbReference type="Proteomes" id="UP000214596">
    <property type="component" value="Unassembled WGS sequence"/>
</dbReference>
<protein>
    <submittedName>
        <fullName evidence="1">Uncharacterized protein</fullName>
    </submittedName>
</protein>
<proteinExistence type="predicted"/>
<reference evidence="1 2" key="1">
    <citation type="journal article" date="2017" name="Appl. Environ. Microbiol.">
        <title>Parallel evolution of two clades of a major Atlantic endemic Vibrio parahaemolyticus pathogen lineage by independent acquisition of related pathogenicity islands.</title>
        <authorList>
            <person name="Xu F."/>
            <person name="Gonzalez-Escalona N."/>
            <person name="Drees K.P."/>
            <person name="Sebra R.P."/>
            <person name="Cooper V.S."/>
            <person name="Jones S.H."/>
            <person name="Whistler C.A."/>
        </authorList>
    </citation>
    <scope>NUCLEOTIDE SEQUENCE [LARGE SCALE GENOMIC DNA]</scope>
    <source>
        <strain evidence="1 2">MAVP-3</strain>
    </source>
</reference>
<accession>A0A227J0L4</accession>
<feature type="non-terminal residue" evidence="1">
    <location>
        <position position="85"/>
    </location>
</feature>
<dbReference type="AlphaFoldDB" id="A0A227J0L4"/>
<organism evidence="1 2">
    <name type="scientific">Vibrio parahaemolyticus</name>
    <dbReference type="NCBI Taxonomy" id="670"/>
    <lineage>
        <taxon>Bacteria</taxon>
        <taxon>Pseudomonadati</taxon>
        <taxon>Pseudomonadota</taxon>
        <taxon>Gammaproteobacteria</taxon>
        <taxon>Vibrionales</taxon>
        <taxon>Vibrionaceae</taxon>
        <taxon>Vibrio</taxon>
    </lineage>
</organism>
<comment type="caution">
    <text evidence="1">The sequence shown here is derived from an EMBL/GenBank/DDBJ whole genome shotgun (WGS) entry which is preliminary data.</text>
</comment>
<dbReference type="EMBL" id="NIXT01004764">
    <property type="protein sequence ID" value="OXE28067.1"/>
    <property type="molecule type" value="Genomic_DNA"/>
</dbReference>
<gene>
    <name evidence="1" type="ORF">CA163_35830</name>
</gene>
<feature type="non-terminal residue" evidence="1">
    <location>
        <position position="1"/>
    </location>
</feature>
<evidence type="ECO:0000313" key="1">
    <source>
        <dbReference type="EMBL" id="OXE28067.1"/>
    </source>
</evidence>
<evidence type="ECO:0000313" key="2">
    <source>
        <dbReference type="Proteomes" id="UP000214596"/>
    </source>
</evidence>
<name>A0A227J0L4_VIBPH</name>
<sequence length="85" mass="9673">RDEIQSLIQNQQLLVERFVALNANHNQVQLLIETFSNKVFQTSQEFRDKLLNQEELQALSPLKTGAGLAALNTRLALLHDINDTM</sequence>